<evidence type="ECO:0000256" key="6">
    <source>
        <dbReference type="ARBA" id="ARBA00022605"/>
    </source>
</evidence>
<dbReference type="UniPathway" id="UPA00050">
    <property type="reaction ID" value="UER00063"/>
</dbReference>
<evidence type="ECO:0000259" key="14">
    <source>
        <dbReference type="Pfam" id="PF00742"/>
    </source>
</evidence>
<dbReference type="RefSeq" id="WP_087254566.1">
    <property type="nucleotide sequence ID" value="NZ_JAFILD010000038.1"/>
</dbReference>
<dbReference type="Gene3D" id="3.30.360.10">
    <property type="entry name" value="Dihydrodipicolinate Reductase, domain 2"/>
    <property type="match status" value="1"/>
</dbReference>
<comment type="catalytic activity">
    <reaction evidence="11">
        <text>L-homoserine + NADP(+) = L-aspartate 4-semialdehyde + NADPH + H(+)</text>
        <dbReference type="Rhea" id="RHEA:15761"/>
        <dbReference type="ChEBI" id="CHEBI:15378"/>
        <dbReference type="ChEBI" id="CHEBI:57476"/>
        <dbReference type="ChEBI" id="CHEBI:57783"/>
        <dbReference type="ChEBI" id="CHEBI:58349"/>
        <dbReference type="ChEBI" id="CHEBI:537519"/>
        <dbReference type="EC" id="1.1.1.3"/>
    </reaction>
    <physiologicalReaction direction="right-to-left" evidence="11">
        <dbReference type="Rhea" id="RHEA:15763"/>
    </physiologicalReaction>
</comment>
<dbReference type="FunFam" id="3.30.360.10:FF:000005">
    <property type="entry name" value="Homoserine dehydrogenase"/>
    <property type="match status" value="1"/>
</dbReference>
<dbReference type="PIRSF" id="PIRSF000098">
    <property type="entry name" value="Homoser_dehydrog"/>
    <property type="match status" value="1"/>
</dbReference>
<dbReference type="PANTHER" id="PTHR43331:SF1">
    <property type="entry name" value="HOMOSERINE DEHYDROGENASE"/>
    <property type="match status" value="1"/>
</dbReference>
<evidence type="ECO:0000256" key="12">
    <source>
        <dbReference type="PIRSR" id="PIRSR000098-1"/>
    </source>
</evidence>
<evidence type="ECO:0000256" key="13">
    <source>
        <dbReference type="PIRSR" id="PIRSR000098-2"/>
    </source>
</evidence>
<feature type="domain" description="Aspartate/homoserine dehydrogenase NAD-binding" evidence="15">
    <location>
        <begin position="7"/>
        <end position="122"/>
    </location>
</feature>
<comment type="caution">
    <text evidence="16">The sequence shown here is derived from an EMBL/GenBank/DDBJ whole genome shotgun (WGS) entry which is preliminary data.</text>
</comment>
<feature type="active site" description="Proton donor" evidence="12">
    <location>
        <position position="198"/>
    </location>
</feature>
<protein>
    <recommendedName>
        <fullName evidence="5">Homoserine dehydrogenase</fullName>
        <ecNumber evidence="4">1.1.1.3</ecNumber>
    </recommendedName>
</protein>
<evidence type="ECO:0000256" key="1">
    <source>
        <dbReference type="ARBA" id="ARBA00005056"/>
    </source>
</evidence>
<evidence type="ECO:0000313" key="16">
    <source>
        <dbReference type="EMBL" id="OUQ06125.1"/>
    </source>
</evidence>
<evidence type="ECO:0000313" key="17">
    <source>
        <dbReference type="Proteomes" id="UP000196258"/>
    </source>
</evidence>
<comment type="similarity">
    <text evidence="3">Belongs to the homoserine dehydrogenase family.</text>
</comment>
<evidence type="ECO:0000256" key="5">
    <source>
        <dbReference type="ARBA" id="ARBA00013376"/>
    </source>
</evidence>
<keyword evidence="7" id="KW-0791">Threonine biosynthesis</keyword>
<sequence length="384" mass="42805">MKIGVIGLGTVGYGVIEILTNEKERLSKVINEEVSVKYGCGLEKIDLPEGIIYTDDFHTVINDEEVDVVVELIGGITVAKTIILEAIKNKKHVVTANKALLAHYSKEIFTAAKENDVHIFYEASVGGGIPVLVSQMESLVANNTKEIIGILNGTTNFILTLMENENLDFDEALTIADGLGYVEADPSLDLDGIDAAHKICILAQNGFKKFIDFDKIYATGIRNVTKLDMDYAKKLGYRFKMIAQAKEVNDGIGIDVAATLVNKKELVANVMDAYNVVEIDNDYVENVIYYGKGAGRYVTASAVVSDIIKTAQTEKWQHDYKDCPNIYPITKSKYYIRANKPLDVDYEMYFTEKHDHIYITHEIELANLTTDIGDEEYIIFKVRG</sequence>
<dbReference type="AlphaFoldDB" id="A0A1Y4Q7Y1"/>
<keyword evidence="8" id="KW-0560">Oxidoreductase</keyword>
<evidence type="ECO:0000259" key="15">
    <source>
        <dbReference type="Pfam" id="PF03447"/>
    </source>
</evidence>
<keyword evidence="10" id="KW-0486">Methionine biosynthesis</keyword>
<dbReference type="GO" id="GO:0004412">
    <property type="term" value="F:homoserine dehydrogenase activity"/>
    <property type="evidence" value="ECO:0007669"/>
    <property type="project" value="UniProtKB-EC"/>
</dbReference>
<comment type="pathway">
    <text evidence="1">Amino-acid biosynthesis; L-threonine biosynthesis; L-threonine from L-aspartate: step 3/5.</text>
</comment>
<dbReference type="Gene3D" id="3.30.70.260">
    <property type="match status" value="1"/>
</dbReference>
<dbReference type="GO" id="GO:0009088">
    <property type="term" value="P:threonine biosynthetic process"/>
    <property type="evidence" value="ECO:0007669"/>
    <property type="project" value="UniProtKB-UniPathway"/>
</dbReference>
<dbReference type="InterPro" id="IPR005106">
    <property type="entry name" value="Asp/hSer_DH_NAD-bd"/>
</dbReference>
<dbReference type="UniPathway" id="UPA00051">
    <property type="reaction ID" value="UER00465"/>
</dbReference>
<reference evidence="17" key="1">
    <citation type="submission" date="2017-04" db="EMBL/GenBank/DDBJ databases">
        <title>Function of individual gut microbiota members based on whole genome sequencing of pure cultures obtained from chicken caecum.</title>
        <authorList>
            <person name="Medvecky M."/>
            <person name="Cejkova D."/>
            <person name="Polansky O."/>
            <person name="Karasova D."/>
            <person name="Kubasova T."/>
            <person name="Cizek A."/>
            <person name="Rychlik I."/>
        </authorList>
    </citation>
    <scope>NUCLEOTIDE SEQUENCE [LARGE SCALE GENOMIC DNA]</scope>
    <source>
        <strain evidence="17">An149</strain>
    </source>
</reference>
<dbReference type="InterPro" id="IPR016204">
    <property type="entry name" value="HDH"/>
</dbReference>
<dbReference type="EC" id="1.1.1.3" evidence="4"/>
<organism evidence="16 17">
    <name type="scientific">Thomasclavelia spiroformis</name>
    <dbReference type="NCBI Taxonomy" id="29348"/>
    <lineage>
        <taxon>Bacteria</taxon>
        <taxon>Bacillati</taxon>
        <taxon>Bacillota</taxon>
        <taxon>Erysipelotrichia</taxon>
        <taxon>Erysipelotrichales</taxon>
        <taxon>Coprobacillaceae</taxon>
        <taxon>Thomasclavelia</taxon>
    </lineage>
</organism>
<keyword evidence="6" id="KW-0028">Amino-acid biosynthesis</keyword>
<dbReference type="SUPFAM" id="SSF55347">
    <property type="entry name" value="Glyceraldehyde-3-phosphate dehydrogenase-like, C-terminal domain"/>
    <property type="match status" value="1"/>
</dbReference>
<comment type="pathway">
    <text evidence="2">Amino-acid biosynthesis; L-methionine biosynthesis via de novo pathway; L-homoserine from L-aspartate: step 3/3.</text>
</comment>
<evidence type="ECO:0000256" key="7">
    <source>
        <dbReference type="ARBA" id="ARBA00022697"/>
    </source>
</evidence>
<feature type="domain" description="Homoserine dehydrogenase catalytic" evidence="14">
    <location>
        <begin position="130"/>
        <end position="308"/>
    </location>
</feature>
<accession>A0A1Y4Q7Y1</accession>
<dbReference type="Proteomes" id="UP000196258">
    <property type="component" value="Unassembled WGS sequence"/>
</dbReference>
<name>A0A1Y4Q7Y1_9FIRM</name>
<evidence type="ECO:0000256" key="2">
    <source>
        <dbReference type="ARBA" id="ARBA00005062"/>
    </source>
</evidence>
<evidence type="ECO:0000256" key="9">
    <source>
        <dbReference type="ARBA" id="ARBA00023053"/>
    </source>
</evidence>
<dbReference type="SUPFAM" id="SSF51735">
    <property type="entry name" value="NAD(P)-binding Rossmann-fold domains"/>
    <property type="match status" value="1"/>
</dbReference>
<feature type="binding site" evidence="13">
    <location>
        <position position="98"/>
    </location>
    <ligand>
        <name>NADPH</name>
        <dbReference type="ChEBI" id="CHEBI:57783"/>
    </ligand>
</feature>
<dbReference type="Pfam" id="PF00742">
    <property type="entry name" value="Homoserine_dh"/>
    <property type="match status" value="1"/>
</dbReference>
<evidence type="ECO:0000256" key="4">
    <source>
        <dbReference type="ARBA" id="ARBA00013213"/>
    </source>
</evidence>
<proteinExistence type="inferred from homology"/>
<dbReference type="InterPro" id="IPR001342">
    <property type="entry name" value="HDH_cat"/>
</dbReference>
<evidence type="ECO:0000256" key="3">
    <source>
        <dbReference type="ARBA" id="ARBA00006753"/>
    </source>
</evidence>
<evidence type="ECO:0000256" key="11">
    <source>
        <dbReference type="ARBA" id="ARBA00048841"/>
    </source>
</evidence>
<dbReference type="Pfam" id="PF03447">
    <property type="entry name" value="NAD_binding_3"/>
    <property type="match status" value="1"/>
</dbReference>
<dbReference type="Gene3D" id="3.40.50.720">
    <property type="entry name" value="NAD(P)-binding Rossmann-like Domain"/>
    <property type="match status" value="1"/>
</dbReference>
<dbReference type="GO" id="GO:0009086">
    <property type="term" value="P:methionine biosynthetic process"/>
    <property type="evidence" value="ECO:0007669"/>
    <property type="project" value="UniProtKB-KW"/>
</dbReference>
<dbReference type="NCBIfam" id="NF004976">
    <property type="entry name" value="PRK06349.1"/>
    <property type="match status" value="1"/>
</dbReference>
<keyword evidence="9" id="KW-0915">Sodium</keyword>
<dbReference type="InterPro" id="IPR036291">
    <property type="entry name" value="NAD(P)-bd_dom_sf"/>
</dbReference>
<gene>
    <name evidence="16" type="ORF">B5E91_02260</name>
</gene>
<keyword evidence="13" id="KW-0521">NADP</keyword>
<evidence type="ECO:0000256" key="8">
    <source>
        <dbReference type="ARBA" id="ARBA00023002"/>
    </source>
</evidence>
<evidence type="ECO:0000256" key="10">
    <source>
        <dbReference type="ARBA" id="ARBA00023167"/>
    </source>
</evidence>
<dbReference type="EMBL" id="NFLB01000002">
    <property type="protein sequence ID" value="OUQ06125.1"/>
    <property type="molecule type" value="Genomic_DNA"/>
</dbReference>
<dbReference type="PANTHER" id="PTHR43331">
    <property type="entry name" value="HOMOSERINE DEHYDROGENASE"/>
    <property type="match status" value="1"/>
</dbReference>
<dbReference type="GO" id="GO:0050661">
    <property type="term" value="F:NADP binding"/>
    <property type="evidence" value="ECO:0007669"/>
    <property type="project" value="InterPro"/>
</dbReference>
<feature type="binding site" evidence="13">
    <location>
        <position position="183"/>
    </location>
    <ligand>
        <name>L-homoserine</name>
        <dbReference type="ChEBI" id="CHEBI:57476"/>
    </ligand>
</feature>